<dbReference type="OrthoDB" id="5563539at2759"/>
<feature type="region of interest" description="Disordered" evidence="1">
    <location>
        <begin position="1"/>
        <end position="29"/>
    </location>
</feature>
<protein>
    <submittedName>
        <fullName evidence="2">DEKNAAC102289</fullName>
    </submittedName>
</protein>
<dbReference type="InterPro" id="IPR052292">
    <property type="entry name" value="Glucose_repression_reg"/>
</dbReference>
<dbReference type="InParanoid" id="A0A448YL41"/>
<name>A0A448YL41_BRENA</name>
<evidence type="ECO:0000313" key="2">
    <source>
        <dbReference type="EMBL" id="VEU21611.1"/>
    </source>
</evidence>
<accession>A0A448YL41</accession>
<dbReference type="GO" id="GO:0005773">
    <property type="term" value="C:vacuole"/>
    <property type="evidence" value="ECO:0007669"/>
    <property type="project" value="GOC"/>
</dbReference>
<evidence type="ECO:0000313" key="3">
    <source>
        <dbReference type="Proteomes" id="UP000290900"/>
    </source>
</evidence>
<organism evidence="2 3">
    <name type="scientific">Brettanomyces naardenensis</name>
    <name type="common">Yeast</name>
    <dbReference type="NCBI Taxonomy" id="13370"/>
    <lineage>
        <taxon>Eukaryota</taxon>
        <taxon>Fungi</taxon>
        <taxon>Dikarya</taxon>
        <taxon>Ascomycota</taxon>
        <taxon>Saccharomycotina</taxon>
        <taxon>Pichiomycetes</taxon>
        <taxon>Pichiales</taxon>
        <taxon>Pichiaceae</taxon>
        <taxon>Brettanomyces</taxon>
    </lineage>
</organism>
<dbReference type="Proteomes" id="UP000290900">
    <property type="component" value="Unassembled WGS sequence"/>
</dbReference>
<proteinExistence type="predicted"/>
<dbReference type="GO" id="GO:0042149">
    <property type="term" value="P:cellular response to glucose starvation"/>
    <property type="evidence" value="ECO:0007669"/>
    <property type="project" value="TreeGrafter"/>
</dbReference>
<dbReference type="STRING" id="13370.A0A448YL41"/>
<gene>
    <name evidence="2" type="ORF">BRENAR_LOCUS2344</name>
</gene>
<dbReference type="GO" id="GO:0007039">
    <property type="term" value="P:protein catabolic process in the vacuole"/>
    <property type="evidence" value="ECO:0007669"/>
    <property type="project" value="TreeGrafter"/>
</dbReference>
<reference evidence="2 3" key="1">
    <citation type="submission" date="2018-12" db="EMBL/GenBank/DDBJ databases">
        <authorList>
            <person name="Tiukova I."/>
            <person name="Dainat J."/>
        </authorList>
    </citation>
    <scope>NUCLEOTIDE SEQUENCE [LARGE SCALE GENOMIC DNA]</scope>
</reference>
<evidence type="ECO:0000256" key="1">
    <source>
        <dbReference type="SAM" id="MobiDB-lite"/>
    </source>
</evidence>
<dbReference type="AlphaFoldDB" id="A0A448YL41"/>
<sequence length="274" mass="30311">MSYLDSSDSLDSFDSSDSSLTIEPADSAGHRRRDYTTMHQFMDTSFLQDACSNSFTILQAISGSDSQLFRADPPQAVDYLSSNLQGEEYFSCWKAVANNHHYPTADDVTRLMPSTSSERLENACWRAWYKSLRHLKELDPAEINWYKVNDVTCLYGPVITDDLHNLEKKINNTTTTIEESSPCSAVDISDSELADSDGTVSDREDLMSDMASLSNSVTGLSAATTVSSSASASTLKSILKKDDPLSCLKRTGQPKKTKRISFCPKVQVGLFFKD</sequence>
<feature type="compositionally biased region" description="Low complexity" evidence="1">
    <location>
        <begin position="1"/>
        <end position="20"/>
    </location>
</feature>
<dbReference type="PANTHER" id="PTHR28051:SF1">
    <property type="entry name" value="PROTEIN MTL1-RELATED"/>
    <property type="match status" value="1"/>
</dbReference>
<dbReference type="EMBL" id="CAACVR010000012">
    <property type="protein sequence ID" value="VEU21611.1"/>
    <property type="molecule type" value="Genomic_DNA"/>
</dbReference>
<keyword evidence="3" id="KW-1185">Reference proteome</keyword>
<dbReference type="PANTHER" id="PTHR28051">
    <property type="entry name" value="PROTEIN MTL1-RELATED"/>
    <property type="match status" value="1"/>
</dbReference>